<organism evidence="2 3">
    <name type="scientific">candidate division WWE3 bacterium RBG_19FT_COMBO_53_11</name>
    <dbReference type="NCBI Taxonomy" id="1802613"/>
    <lineage>
        <taxon>Bacteria</taxon>
        <taxon>Katanobacteria</taxon>
    </lineage>
</organism>
<dbReference type="STRING" id="1802613.A2V54_03220"/>
<keyword evidence="1" id="KW-0472">Membrane</keyword>
<evidence type="ECO:0008006" key="4">
    <source>
        <dbReference type="Google" id="ProtNLM"/>
    </source>
</evidence>
<accession>A0A1F4UJH2</accession>
<dbReference type="Proteomes" id="UP000176583">
    <property type="component" value="Unassembled WGS sequence"/>
</dbReference>
<dbReference type="EMBL" id="MEUW01000021">
    <property type="protein sequence ID" value="OGC44363.1"/>
    <property type="molecule type" value="Genomic_DNA"/>
</dbReference>
<reference evidence="2 3" key="1">
    <citation type="journal article" date="2016" name="Nat. Commun.">
        <title>Thousands of microbial genomes shed light on interconnected biogeochemical processes in an aquifer system.</title>
        <authorList>
            <person name="Anantharaman K."/>
            <person name="Brown C.T."/>
            <person name="Hug L.A."/>
            <person name="Sharon I."/>
            <person name="Castelle C.J."/>
            <person name="Probst A.J."/>
            <person name="Thomas B.C."/>
            <person name="Singh A."/>
            <person name="Wilkins M.J."/>
            <person name="Karaoz U."/>
            <person name="Brodie E.L."/>
            <person name="Williams K.H."/>
            <person name="Hubbard S.S."/>
            <person name="Banfield J.F."/>
        </authorList>
    </citation>
    <scope>NUCLEOTIDE SEQUENCE [LARGE SCALE GENOMIC DNA]</scope>
</reference>
<keyword evidence="1" id="KW-0812">Transmembrane</keyword>
<sequence>MNEALLLVVIALLTVNILFVGVYIVLVLKEVRQAVTKMNQILDSFSTISTAIANPVSSASGFFSAIVEGVKAFHKIQDVVGSHKEDEIDGSEE</sequence>
<protein>
    <recommendedName>
        <fullName evidence="4">DUF948 domain-containing protein</fullName>
    </recommendedName>
</protein>
<evidence type="ECO:0000313" key="2">
    <source>
        <dbReference type="EMBL" id="OGC44363.1"/>
    </source>
</evidence>
<feature type="transmembrane region" description="Helical" evidence="1">
    <location>
        <begin position="6"/>
        <end position="28"/>
    </location>
</feature>
<evidence type="ECO:0000256" key="1">
    <source>
        <dbReference type="SAM" id="Phobius"/>
    </source>
</evidence>
<gene>
    <name evidence="2" type="ORF">A2V54_03220</name>
</gene>
<comment type="caution">
    <text evidence="2">The sequence shown here is derived from an EMBL/GenBank/DDBJ whole genome shotgun (WGS) entry which is preliminary data.</text>
</comment>
<dbReference type="AlphaFoldDB" id="A0A1F4UJH2"/>
<name>A0A1F4UJH2_UNCKA</name>
<proteinExistence type="predicted"/>
<evidence type="ECO:0000313" key="3">
    <source>
        <dbReference type="Proteomes" id="UP000176583"/>
    </source>
</evidence>
<keyword evidence="1" id="KW-1133">Transmembrane helix</keyword>